<reference evidence="1 2" key="1">
    <citation type="submission" date="2021-06" db="EMBL/GenBank/DDBJ databases">
        <authorList>
            <person name="Sun Q."/>
            <person name="Li D."/>
        </authorList>
    </citation>
    <scope>NUCLEOTIDE SEQUENCE [LARGE SCALE GENOMIC DNA]</scope>
    <source>
        <strain evidence="1 2">MSJ-1</strain>
    </source>
</reference>
<dbReference type="RefSeq" id="WP_216550012.1">
    <property type="nucleotide sequence ID" value="NZ_JAHLQO010000008.1"/>
</dbReference>
<dbReference type="Proteomes" id="UP000783742">
    <property type="component" value="Unassembled WGS sequence"/>
</dbReference>
<comment type="caution">
    <text evidence="1">The sequence shown here is derived from an EMBL/GenBank/DDBJ whole genome shotgun (WGS) entry which is preliminary data.</text>
</comment>
<gene>
    <name evidence="1" type="ORF">KQI68_10135</name>
</gene>
<evidence type="ECO:0000313" key="2">
    <source>
        <dbReference type="Proteomes" id="UP000783742"/>
    </source>
</evidence>
<dbReference type="EMBL" id="JAHLQO010000008">
    <property type="protein sequence ID" value="MBU5670188.1"/>
    <property type="molecule type" value="Genomic_DNA"/>
</dbReference>
<evidence type="ECO:0000313" key="1">
    <source>
        <dbReference type="EMBL" id="MBU5670188.1"/>
    </source>
</evidence>
<organism evidence="1 2">
    <name type="scientific">Peptoniphilus ovalis</name>
    <dbReference type="NCBI Taxonomy" id="2841503"/>
    <lineage>
        <taxon>Bacteria</taxon>
        <taxon>Bacillati</taxon>
        <taxon>Bacillota</taxon>
        <taxon>Tissierellia</taxon>
        <taxon>Tissierellales</taxon>
        <taxon>Peptoniphilaceae</taxon>
        <taxon>Peptoniphilus</taxon>
    </lineage>
</organism>
<protein>
    <submittedName>
        <fullName evidence="1">Uncharacterized protein</fullName>
    </submittedName>
</protein>
<keyword evidence="2" id="KW-1185">Reference proteome</keyword>
<proteinExistence type="predicted"/>
<sequence length="447" mass="52973">MFYLMDAEEIYNQRTKNYFQEVLKNYSNQCYRSALVSLYSVTICDIIYKLEELSEDYNDASAKKILSEIDKERNSGNLSQWESKLISTIYDRKRIIDNETKAFIDSLKQFRNLSAHPSLNDNFDLYEPDKDTTIALIKNILNGILIKAPLISSNIMDKLTNDLKENKNWLLINEVDLKNFLVEKYYSRMDSTTVKYVFKNLWKFCYVSDSYECIQNVDINIAALKCLLNYKYDEIISYLEEEKILNQIGVEDNYKLNLCKLLFVFPKLYTLLDESLKKNIDAFIDSNKDAKIFASFKNNDKHEHLLNLKNTEFNFPSEDEIKTLYRYYEDDGFANELLDFFIECFRSSSSFDEADLLFDNIINPFLQNYNITQIKEIIKAINTNSQLHARRRSYYDNTALISELIIRSDYNEIDFLQYRNFKYNNSIKPKEDELPFSLNEDELPFTY</sequence>
<accession>A0ABS6FJF7</accession>
<name>A0ABS6FJF7_9FIRM</name>